<keyword evidence="3" id="KW-0813">Transport</keyword>
<protein>
    <submittedName>
        <fullName evidence="15">CSC1-like protein hyp1</fullName>
    </submittedName>
</protein>
<dbReference type="Proteomes" id="UP001632038">
    <property type="component" value="Unassembled WGS sequence"/>
</dbReference>
<dbReference type="EMBL" id="JAVIJP010000054">
    <property type="protein sequence ID" value="KAL3624156.1"/>
    <property type="molecule type" value="Genomic_DNA"/>
</dbReference>
<keyword evidence="4 11" id="KW-0812">Transmembrane</keyword>
<dbReference type="GO" id="GO:0016020">
    <property type="term" value="C:membrane"/>
    <property type="evidence" value="ECO:0007669"/>
    <property type="project" value="UniProtKB-SubCell"/>
</dbReference>
<feature type="transmembrane region" description="Helical" evidence="11">
    <location>
        <begin position="417"/>
        <end position="438"/>
    </location>
</feature>
<dbReference type="PANTHER" id="PTHR13018">
    <property type="entry name" value="PROBABLE MEMBRANE PROTEIN DUF221-RELATED"/>
    <property type="match status" value="1"/>
</dbReference>
<evidence type="ECO:0000256" key="3">
    <source>
        <dbReference type="ARBA" id="ARBA00022448"/>
    </source>
</evidence>
<dbReference type="InterPro" id="IPR003864">
    <property type="entry name" value="CSC1/OSCA1-like_7TM"/>
</dbReference>
<keyword evidence="8 11" id="KW-0472">Membrane</keyword>
<keyword evidence="7" id="KW-0406">Ion transport</keyword>
<evidence type="ECO:0000313" key="15">
    <source>
        <dbReference type="EMBL" id="KAL3624156.1"/>
    </source>
</evidence>
<keyword evidence="16" id="KW-1185">Reference proteome</keyword>
<evidence type="ECO:0000256" key="2">
    <source>
        <dbReference type="ARBA" id="ARBA00007779"/>
    </source>
</evidence>
<feature type="domain" description="CSC1/OSCA1-like 7TM region" evidence="12">
    <location>
        <begin position="357"/>
        <end position="622"/>
    </location>
</feature>
<evidence type="ECO:0000256" key="11">
    <source>
        <dbReference type="SAM" id="Phobius"/>
    </source>
</evidence>
<comment type="caution">
    <text evidence="15">The sequence shown here is derived from an EMBL/GenBank/DDBJ whole genome shotgun (WGS) entry which is preliminary data.</text>
</comment>
<keyword evidence="9" id="KW-0407">Ion channel</keyword>
<evidence type="ECO:0000256" key="7">
    <source>
        <dbReference type="ARBA" id="ARBA00023065"/>
    </source>
</evidence>
<feature type="transmembrane region" description="Helical" evidence="11">
    <location>
        <begin position="450"/>
        <end position="471"/>
    </location>
</feature>
<feature type="transmembrane region" description="Helical" evidence="11">
    <location>
        <begin position="6"/>
        <end position="27"/>
    </location>
</feature>
<gene>
    <name evidence="15" type="primary">HYP1</name>
    <name evidence="15" type="ORF">CASFOL_032972</name>
</gene>
<feature type="transmembrane region" description="Helical" evidence="11">
    <location>
        <begin position="146"/>
        <end position="166"/>
    </location>
</feature>
<proteinExistence type="inferred from homology"/>
<reference evidence="16" key="1">
    <citation type="journal article" date="2024" name="IScience">
        <title>Strigolactones Initiate the Formation of Haustorium-like Structures in Castilleja.</title>
        <authorList>
            <person name="Buerger M."/>
            <person name="Peterson D."/>
            <person name="Chory J."/>
        </authorList>
    </citation>
    <scope>NUCLEOTIDE SEQUENCE [LARGE SCALE GENOMIC DNA]</scope>
</reference>
<dbReference type="AlphaFoldDB" id="A0ABD3C305"/>
<feature type="domain" description="CSC1/OSCA1-like cytosolic" evidence="14">
    <location>
        <begin position="188"/>
        <end position="343"/>
    </location>
</feature>
<evidence type="ECO:0000313" key="16">
    <source>
        <dbReference type="Proteomes" id="UP001632038"/>
    </source>
</evidence>
<feature type="transmembrane region" description="Helical" evidence="11">
    <location>
        <begin position="549"/>
        <end position="581"/>
    </location>
</feature>
<feature type="transmembrane region" description="Helical" evidence="11">
    <location>
        <begin position="97"/>
        <end position="116"/>
    </location>
</feature>
<keyword evidence="5" id="KW-0106">Calcium</keyword>
<dbReference type="GO" id="GO:0034220">
    <property type="term" value="P:monoatomic ion transmembrane transport"/>
    <property type="evidence" value="ECO:0007669"/>
    <property type="project" value="UniProtKB-KW"/>
</dbReference>
<keyword evidence="6 11" id="KW-1133">Transmembrane helix</keyword>
<organism evidence="15 16">
    <name type="scientific">Castilleja foliolosa</name>
    <dbReference type="NCBI Taxonomy" id="1961234"/>
    <lineage>
        <taxon>Eukaryota</taxon>
        <taxon>Viridiplantae</taxon>
        <taxon>Streptophyta</taxon>
        <taxon>Embryophyta</taxon>
        <taxon>Tracheophyta</taxon>
        <taxon>Spermatophyta</taxon>
        <taxon>Magnoliopsida</taxon>
        <taxon>eudicotyledons</taxon>
        <taxon>Gunneridae</taxon>
        <taxon>Pentapetalae</taxon>
        <taxon>asterids</taxon>
        <taxon>lamiids</taxon>
        <taxon>Lamiales</taxon>
        <taxon>Orobanchaceae</taxon>
        <taxon>Pedicularideae</taxon>
        <taxon>Castillejinae</taxon>
        <taxon>Castilleja</taxon>
    </lineage>
</organism>
<feature type="transmembrane region" description="Helical" evidence="11">
    <location>
        <begin position="629"/>
        <end position="648"/>
    </location>
</feature>
<feature type="transmembrane region" description="Helical" evidence="11">
    <location>
        <begin position="388"/>
        <end position="410"/>
    </location>
</feature>
<feature type="transmembrane region" description="Helical" evidence="11">
    <location>
        <begin position="483"/>
        <end position="504"/>
    </location>
</feature>
<name>A0ABD3C305_9LAMI</name>
<comment type="subcellular location">
    <subcellularLocation>
        <location evidence="1">Membrane</location>
        <topology evidence="1">Multi-pass membrane protein</topology>
    </subcellularLocation>
</comment>
<evidence type="ECO:0000256" key="8">
    <source>
        <dbReference type="ARBA" id="ARBA00023136"/>
    </source>
</evidence>
<feature type="domain" description="CSC1/OSCA1-like N-terminal transmembrane" evidence="13">
    <location>
        <begin position="5"/>
        <end position="167"/>
    </location>
</feature>
<dbReference type="PANTHER" id="PTHR13018:SF109">
    <property type="entry name" value="CSC1-LIKE PROTEIN HYP1"/>
    <property type="match status" value="1"/>
</dbReference>
<evidence type="ECO:0000256" key="4">
    <source>
        <dbReference type="ARBA" id="ARBA00022692"/>
    </source>
</evidence>
<feature type="transmembrane region" description="Helical" evidence="11">
    <location>
        <begin position="602"/>
        <end position="623"/>
    </location>
</feature>
<sequence>MILSALLTSVGINVALCLIFFILYSVLRNRPSNANLYAPRLVAEGKYQGDDDFSVGGLFSSFKWVKRAWQPSEDELMSNSGLDAVVFMRIFIFGLRVFRFAVVVGIFILLPFNYMGNQLNIDFTDLPNKSLETFSISNVDDGSNRLWIHFSAVYIFTAVVCYLLYFEYDYIASKRMAYFYSSKPRPGQFTVLVRSIPVSPGQKFSESVESFFSKYYPSTYLSHSMVRRTSKLKGLINETDKVYKRLVKVKTKKHPQKKYKRAGFLGLFGPRVDLQDHYEKKLEDMEGDLRTERSSVAGKEVPAAFVSFKSRFTAAVVSHLPQGIKPTEWIAEQAPDPQDVYWPFFSASFFKRWMCNIFVIFACIFITGLFLIPVLLAQGLTHLDQLELWLPFLSGLFKVKIISQVITGYLPSLILETFLSVIPPTMIVLSSIQGYIALSQIEKSACIKVLWFTIWNIFFANVLSGSALYRINVFLEPKRIPEVLAVAVPGQASFFIAYVVTSGWTKTFSAKLFRLKRFIWSYLKGKLCWKFDEEVDVPSNQYHSEIPRILFFGLLGITYFFLAPLILPFVLVYYCFGYIIYRNQLLNVYAPMFETGGKFWPVVHDATIFSLILMHVIAIGIFGLKKVPLASSLTVPLPILTLIFNSYCRRRFLPSFKGYPAECLINKDRHDHNDPSISSFYDELASAYRDPAMKPVRYSDTSESSSSPLLRGADR</sequence>
<dbReference type="InterPro" id="IPR032880">
    <property type="entry name" value="CSC1/OSCA1-like_N"/>
</dbReference>
<dbReference type="InterPro" id="IPR045122">
    <property type="entry name" value="Csc1-like"/>
</dbReference>
<evidence type="ECO:0000259" key="14">
    <source>
        <dbReference type="Pfam" id="PF14703"/>
    </source>
</evidence>
<feature type="transmembrane region" description="Helical" evidence="11">
    <location>
        <begin position="353"/>
        <end position="376"/>
    </location>
</feature>
<evidence type="ECO:0000256" key="6">
    <source>
        <dbReference type="ARBA" id="ARBA00022989"/>
    </source>
</evidence>
<evidence type="ECO:0000259" key="12">
    <source>
        <dbReference type="Pfam" id="PF02714"/>
    </source>
</evidence>
<dbReference type="Pfam" id="PF13967">
    <property type="entry name" value="RSN1_TM"/>
    <property type="match status" value="1"/>
</dbReference>
<evidence type="ECO:0000256" key="5">
    <source>
        <dbReference type="ARBA" id="ARBA00022837"/>
    </source>
</evidence>
<comment type="similarity">
    <text evidence="2">Belongs to the CSC1 (TC 1.A.17) family.</text>
</comment>
<feature type="region of interest" description="Disordered" evidence="10">
    <location>
        <begin position="696"/>
        <end position="715"/>
    </location>
</feature>
<dbReference type="Pfam" id="PF02714">
    <property type="entry name" value="RSN1_7TM"/>
    <property type="match status" value="1"/>
</dbReference>
<evidence type="ECO:0000259" key="13">
    <source>
        <dbReference type="Pfam" id="PF13967"/>
    </source>
</evidence>
<evidence type="ECO:0000256" key="10">
    <source>
        <dbReference type="SAM" id="MobiDB-lite"/>
    </source>
</evidence>
<evidence type="ECO:0000256" key="1">
    <source>
        <dbReference type="ARBA" id="ARBA00004141"/>
    </source>
</evidence>
<dbReference type="InterPro" id="IPR027815">
    <property type="entry name" value="CSC1/OSCA1-like_cyt"/>
</dbReference>
<accession>A0ABD3C305</accession>
<dbReference type="Pfam" id="PF14703">
    <property type="entry name" value="PHM7_cyt"/>
    <property type="match status" value="1"/>
</dbReference>
<evidence type="ECO:0000256" key="9">
    <source>
        <dbReference type="ARBA" id="ARBA00023303"/>
    </source>
</evidence>